<proteinExistence type="predicted"/>
<reference evidence="2 3" key="1">
    <citation type="submission" date="2020-04" db="EMBL/GenBank/DDBJ databases">
        <title>MicrobeNet Type strains.</title>
        <authorList>
            <person name="Nicholson A.C."/>
        </authorList>
    </citation>
    <scope>NUCLEOTIDE SEQUENCE [LARGE SCALE GENOMIC DNA]</scope>
    <source>
        <strain evidence="2 3">DSM 44956</strain>
    </source>
</reference>
<dbReference type="CDD" id="cd12108">
    <property type="entry name" value="Hr-like"/>
    <property type="match status" value="1"/>
</dbReference>
<dbReference type="InterPro" id="IPR012312">
    <property type="entry name" value="Hemerythrin-like"/>
</dbReference>
<dbReference type="Pfam" id="PF01814">
    <property type="entry name" value="Hemerythrin"/>
    <property type="match status" value="1"/>
</dbReference>
<organism evidence="2 3">
    <name type="scientific">Nocardia gamkensis</name>
    <dbReference type="NCBI Taxonomy" id="352869"/>
    <lineage>
        <taxon>Bacteria</taxon>
        <taxon>Bacillati</taxon>
        <taxon>Actinomycetota</taxon>
        <taxon>Actinomycetes</taxon>
        <taxon>Mycobacteriales</taxon>
        <taxon>Nocardiaceae</taxon>
        <taxon>Nocardia</taxon>
    </lineage>
</organism>
<dbReference type="Proteomes" id="UP000540698">
    <property type="component" value="Unassembled WGS sequence"/>
</dbReference>
<gene>
    <name evidence="2" type="ORF">HGB38_08305</name>
</gene>
<evidence type="ECO:0000313" key="3">
    <source>
        <dbReference type="Proteomes" id="UP000540698"/>
    </source>
</evidence>
<feature type="domain" description="Hemerythrin-like" evidence="1">
    <location>
        <begin position="4"/>
        <end position="132"/>
    </location>
</feature>
<protein>
    <submittedName>
        <fullName evidence="2">Hemerythrin domain-containing protein</fullName>
    </submittedName>
</protein>
<evidence type="ECO:0000313" key="2">
    <source>
        <dbReference type="EMBL" id="NKY26217.1"/>
    </source>
</evidence>
<dbReference type="EMBL" id="JAAXOS010000003">
    <property type="protein sequence ID" value="NKY26217.1"/>
    <property type="molecule type" value="Genomic_DNA"/>
</dbReference>
<dbReference type="Gene3D" id="1.20.120.520">
    <property type="entry name" value="nmb1532 protein domain like"/>
    <property type="match status" value="1"/>
</dbReference>
<sequence length="209" mass="23288">MVLVHNAFRRHFDALPGLVAGVADGDIARAARIAGFLTELDTGLHHHHSAEDELMWPLLLERAETDSALILRMEEQHERIAELIERADGQAARFAASAHPETRAPLAATLRALAAALDEHMAEEEAHVLPLVERVMTVPEWEALGERGRAAVPKDRQLIFLGFILQGVPAVERRKFLAAMPFPARLAWWLLGRRAFAEEYRSIYGTDPA</sequence>
<name>A0A7X6L1N2_9NOCA</name>
<keyword evidence="3" id="KW-1185">Reference proteome</keyword>
<accession>A0A7X6L1N2</accession>
<evidence type="ECO:0000259" key="1">
    <source>
        <dbReference type="Pfam" id="PF01814"/>
    </source>
</evidence>
<dbReference type="AlphaFoldDB" id="A0A7X6L1N2"/>
<comment type="caution">
    <text evidence="2">The sequence shown here is derived from an EMBL/GenBank/DDBJ whole genome shotgun (WGS) entry which is preliminary data.</text>
</comment>